<evidence type="ECO:0000313" key="2">
    <source>
        <dbReference type="EMBL" id="AHJ99539.1"/>
    </source>
</evidence>
<feature type="signal peptide" evidence="1">
    <location>
        <begin position="1"/>
        <end position="22"/>
    </location>
</feature>
<keyword evidence="3" id="KW-1185">Reference proteome</keyword>
<dbReference type="Proteomes" id="UP000019423">
    <property type="component" value="Chromosome"/>
</dbReference>
<name>W8F2C5_9BACT</name>
<dbReference type="RefSeq" id="WP_044003580.1">
    <property type="nucleotide sequence ID" value="NZ_CP007145.1"/>
</dbReference>
<dbReference type="NCBIfam" id="TIGR04183">
    <property type="entry name" value="Por_Secre_tail"/>
    <property type="match status" value="1"/>
</dbReference>
<dbReference type="Gene3D" id="2.60.40.10">
    <property type="entry name" value="Immunoglobulins"/>
    <property type="match status" value="1"/>
</dbReference>
<dbReference type="OrthoDB" id="927019at2"/>
<organism evidence="2 3">
    <name type="scientific">Hymenobacter swuensis DY53</name>
    <dbReference type="NCBI Taxonomy" id="1227739"/>
    <lineage>
        <taxon>Bacteria</taxon>
        <taxon>Pseudomonadati</taxon>
        <taxon>Bacteroidota</taxon>
        <taxon>Cytophagia</taxon>
        <taxon>Cytophagales</taxon>
        <taxon>Hymenobacteraceae</taxon>
        <taxon>Hymenobacter</taxon>
    </lineage>
</organism>
<evidence type="ECO:0000256" key="1">
    <source>
        <dbReference type="SAM" id="SignalP"/>
    </source>
</evidence>
<dbReference type="HOGENOM" id="CLU_368730_0_0_10"/>
<evidence type="ECO:0000313" key="3">
    <source>
        <dbReference type="Proteomes" id="UP000019423"/>
    </source>
</evidence>
<gene>
    <name evidence="2" type="ORF">Hsw_3944</name>
</gene>
<reference evidence="2 3" key="1">
    <citation type="submission" date="2014-01" db="EMBL/GenBank/DDBJ databases">
        <title>Complete genome sequence of ionizing-radiation resistance bacterium Hymenobacter swuensis DY53.</title>
        <authorList>
            <person name="Jung J.-H."/>
            <person name="Jeong S.-W."/>
            <person name="Joe M.-H."/>
            <person name="Cho y.-j."/>
            <person name="Kim M.-K."/>
            <person name="Lim S.-Y."/>
        </authorList>
    </citation>
    <scope>NUCLEOTIDE SEQUENCE [LARGE SCALE GENOMIC DNA]</scope>
    <source>
        <strain evidence="2 3">DY53</strain>
    </source>
</reference>
<dbReference type="InterPro" id="IPR026444">
    <property type="entry name" value="Secre_tail"/>
</dbReference>
<dbReference type="EMBL" id="CP007145">
    <property type="protein sequence ID" value="AHJ99539.1"/>
    <property type="molecule type" value="Genomic_DNA"/>
</dbReference>
<dbReference type="eggNOG" id="COG2374">
    <property type="taxonomic scope" value="Bacteria"/>
</dbReference>
<protein>
    <recommendedName>
        <fullName evidence="4">Secretion system C-terminal sorting domain-containing protein</fullName>
    </recommendedName>
</protein>
<feature type="chain" id="PRO_5004908007" description="Secretion system C-terminal sorting domain-containing protein" evidence="1">
    <location>
        <begin position="23"/>
        <end position="755"/>
    </location>
</feature>
<dbReference type="AlphaFoldDB" id="W8F2C5"/>
<dbReference type="PATRIC" id="fig|1227739.3.peg.4094"/>
<dbReference type="STRING" id="1227739.Hsw_3944"/>
<dbReference type="KEGG" id="hsw:Hsw_3944"/>
<dbReference type="eggNOG" id="COG3391">
    <property type="taxonomic scope" value="Bacteria"/>
</dbReference>
<accession>W8F2C5</accession>
<proteinExistence type="predicted"/>
<dbReference type="InterPro" id="IPR013783">
    <property type="entry name" value="Ig-like_fold"/>
</dbReference>
<evidence type="ECO:0008006" key="4">
    <source>
        <dbReference type="Google" id="ProtNLM"/>
    </source>
</evidence>
<keyword evidence="1" id="KW-0732">Signal</keyword>
<sequence>MKQRYFLLCALLSGLLAEPAAAQISLSSVNPYTENFNSLNGKTAFVSNSTIGGVYIEYAGYQSVPCAANDGSNTSANFYHFGATNEADRALGGVASFATNGTGYVAMRFKNTTGTSIKNLGVSFAIEQWYNSGRQDQAQVSFDYRTSTSAITSVASGTWTNVSALNVDAPSTATVIDNKNGNSSANRRTRTYTIQNLNLANNAEVMLRWRYELNNATNGNGLSVDDVTVTPETDVFYYKGTGNLNTLANWAPNRNGSGTSPNNFTTAGRTYYILSNVTDDRVSANWTVSGNNSKIVVGDGVSAAYLLILNGGGNGITGTVDVLDNATLDIQRGNGQLPTLGRIGNESTVKYVRDGSNTPLTSNNYGNLILDGSSPKTLTGNTIINGDLTLSGTSYLVLGDYDLTIIRGGKINGGDNNAFIRTNGAGALKQTVLADGIPVKFPVGIGAVYTPAYLTQTAARSEDVFSVQVQSEVYPSYNGHTGNGNATRNRNVTRTWFVEEEVTGNSNATLQLQWPATVQRNDFVPASARLEHYNTTTNKWDAGIAVTGASSSDGGATYAISRSGITSFSPFAVSSRAGGVLPVTLTNFTARREPTGGVLCEWQTAQEVNNDRFIIERSTTGQDFLPIGTVKGTGTSSVSQQYQYSDAQPPVQTTYYRLRQLDTDGTEAFSSVVTVATVSGTAPVVLTPNPGTGLYQLVLPAANSTVQAEVLNVIGARVQSVDSDGRIDLQQQPNGVYIVRIRTAQGLKTIRLIKQ</sequence>